<comment type="caution">
    <text evidence="3">The sequence shown here is derived from an EMBL/GenBank/DDBJ whole genome shotgun (WGS) entry which is preliminary data.</text>
</comment>
<feature type="domain" description="YcaO" evidence="2">
    <location>
        <begin position="368"/>
        <end position="716"/>
    </location>
</feature>
<dbReference type="InterPro" id="IPR035985">
    <property type="entry name" value="Ubiquitin-activating_enz"/>
</dbReference>
<feature type="region of interest" description="Disordered" evidence="1">
    <location>
        <begin position="285"/>
        <end position="308"/>
    </location>
</feature>
<dbReference type="EMBL" id="BAAAHQ010000040">
    <property type="protein sequence ID" value="GAA0947135.1"/>
    <property type="molecule type" value="Genomic_DNA"/>
</dbReference>
<dbReference type="Gene3D" id="3.30.1330.230">
    <property type="match status" value="2"/>
</dbReference>
<dbReference type="Gene3D" id="3.90.930.60">
    <property type="match status" value="1"/>
</dbReference>
<evidence type="ECO:0000313" key="4">
    <source>
        <dbReference type="Proteomes" id="UP001501578"/>
    </source>
</evidence>
<sequence length="716" mass="78304">MEVVAGEGVFLVSEHGLHILTGRSAEAVAGLLDGEHTVPDILASVDLPPEEVYYLLHRLKESCLLVETGDGLDRSTAAYWDLAGPQAETAVAGIASGRVHVRALGRTTAADLSDLLTAEGIDVVTDPPASGEGGGPAVGRLDVVLTDDYLRPELAEINLRHLAEGRPWLLARPVGPVLWLGPFFGTGPCWRCLAHRLEGHRQPLAYLEGRAGGPLAVPLAELPLTRETGVRLVAAEVLKWLAGVRDRPHVTTFDTQRLETVRHELRRRPQCPACGDVRLMAEAARRPVEPVSRAKTSTADGGHRAGRPEDVAERYGHLVSPITGVVRELVRADAGTSFARTYVAGHNVARRARDLGVVRKGLRSQSAGKGMTDAQARVSAMCEAIERYSGVFQGDEARHAASLADLGADAVHPNACALYSDRQYRTRHTARDHVPEPLDPDAVIDWTPVWSLTERRHKYLPTGYLYYAYDAGPMRAWADSNGNAAGASLEDAIVQGFLELVERDAVALWWYNRVRRPAFDLDALADRWIDEFQEVYAGMGRGLHVLDLTADLGVPVAAAISYRAEGLLMAFGAHFDVRLAVQRALAELNQFLPALADPAHLVPDGWWKDARLEEHPHLVPVGEPVAPSAYDRPFTADLLDDIVHARELVEARGMELLVLDQTRPDLGMPVVKVIVPGMRHFWRRLAPGRLYDVPVALGWLAEPTPEEEMNPVTMFL</sequence>
<dbReference type="Proteomes" id="UP001501578">
    <property type="component" value="Unassembled WGS sequence"/>
</dbReference>
<dbReference type="Pfam" id="PF02624">
    <property type="entry name" value="YcaO"/>
    <property type="match status" value="1"/>
</dbReference>
<proteinExistence type="predicted"/>
<name>A0ABP4BDL6_9ACTN</name>
<dbReference type="NCBIfam" id="TIGR00702">
    <property type="entry name" value="YcaO-type kinase domain"/>
    <property type="match status" value="1"/>
</dbReference>
<dbReference type="Gene3D" id="3.30.160.660">
    <property type="match status" value="1"/>
</dbReference>
<dbReference type="NCBIfam" id="TIGR03604">
    <property type="entry name" value="TOMM_cyclo_SagD"/>
    <property type="match status" value="1"/>
</dbReference>
<dbReference type="PANTHER" id="PTHR37809">
    <property type="entry name" value="RIBOSOMAL PROTEIN S12 METHYLTHIOTRANSFERASE ACCESSORY FACTOR YCAO"/>
    <property type="match status" value="1"/>
</dbReference>
<dbReference type="PANTHER" id="PTHR37809:SF1">
    <property type="entry name" value="RIBOSOMAL PROTEIN S12 METHYLTHIOTRANSFERASE ACCESSORY FACTOR YCAO"/>
    <property type="match status" value="1"/>
</dbReference>
<keyword evidence="4" id="KW-1185">Reference proteome</keyword>
<dbReference type="Gene3D" id="3.30.40.250">
    <property type="match status" value="1"/>
</dbReference>
<dbReference type="PROSITE" id="PS51664">
    <property type="entry name" value="YCAO"/>
    <property type="match status" value="1"/>
</dbReference>
<dbReference type="NCBIfam" id="TIGR03882">
    <property type="entry name" value="cyclo_dehyd_2"/>
    <property type="match status" value="1"/>
</dbReference>
<protein>
    <submittedName>
        <fullName evidence="3">TOMM leader peptide-binding protein</fullName>
    </submittedName>
</protein>
<dbReference type="InterPro" id="IPR022291">
    <property type="entry name" value="Bacteriocin_synth_cyclodeHase"/>
</dbReference>
<evidence type="ECO:0000259" key="2">
    <source>
        <dbReference type="PROSITE" id="PS51664"/>
    </source>
</evidence>
<reference evidence="4" key="1">
    <citation type="journal article" date="2019" name="Int. J. Syst. Evol. Microbiol.">
        <title>The Global Catalogue of Microorganisms (GCM) 10K type strain sequencing project: providing services to taxonomists for standard genome sequencing and annotation.</title>
        <authorList>
            <consortium name="The Broad Institute Genomics Platform"/>
            <consortium name="The Broad Institute Genome Sequencing Center for Infectious Disease"/>
            <person name="Wu L."/>
            <person name="Ma J."/>
        </authorList>
    </citation>
    <scope>NUCLEOTIDE SEQUENCE [LARGE SCALE GENOMIC DNA]</scope>
    <source>
        <strain evidence="4">JCM 11136</strain>
    </source>
</reference>
<dbReference type="InterPro" id="IPR003776">
    <property type="entry name" value="YcaO-like_dom"/>
</dbReference>
<dbReference type="SUPFAM" id="SSF69572">
    <property type="entry name" value="Activating enzymes of the ubiquitin-like proteins"/>
    <property type="match status" value="1"/>
</dbReference>
<organism evidence="3 4">
    <name type="scientific">Nonomuraea longicatena</name>
    <dbReference type="NCBI Taxonomy" id="83682"/>
    <lineage>
        <taxon>Bacteria</taxon>
        <taxon>Bacillati</taxon>
        <taxon>Actinomycetota</taxon>
        <taxon>Actinomycetes</taxon>
        <taxon>Streptosporangiales</taxon>
        <taxon>Streptosporangiaceae</taxon>
        <taxon>Nonomuraea</taxon>
    </lineage>
</organism>
<gene>
    <name evidence="3" type="ORF">GCM10009560_63390</name>
</gene>
<dbReference type="Gene3D" id="3.40.50.720">
    <property type="entry name" value="NAD(P)-binding Rossmann-like Domain"/>
    <property type="match status" value="1"/>
</dbReference>
<accession>A0ABP4BDL6</accession>
<evidence type="ECO:0000256" key="1">
    <source>
        <dbReference type="SAM" id="MobiDB-lite"/>
    </source>
</evidence>
<evidence type="ECO:0000313" key="3">
    <source>
        <dbReference type="EMBL" id="GAA0947135.1"/>
    </source>
</evidence>
<dbReference type="InterPro" id="IPR027624">
    <property type="entry name" value="TOMM_cyclo_SagD"/>
</dbReference>